<keyword evidence="8" id="KW-0963">Cytoplasm</keyword>
<name>L9U8Y2_9GAMM</name>
<dbReference type="PANTHER" id="PTHR46638:SF1">
    <property type="entry name" value="CORRINOID ADENOSYLTRANSFERASE"/>
    <property type="match status" value="1"/>
</dbReference>
<dbReference type="GO" id="GO:0009236">
    <property type="term" value="P:cobalamin biosynthetic process"/>
    <property type="evidence" value="ECO:0007669"/>
    <property type="project" value="UniProtKB-UniRule"/>
</dbReference>
<comment type="subcellular location">
    <subcellularLocation>
        <location evidence="8">Cytoplasm</location>
    </subcellularLocation>
</comment>
<evidence type="ECO:0000256" key="5">
    <source>
        <dbReference type="ARBA" id="ARBA00024929"/>
    </source>
</evidence>
<evidence type="ECO:0000256" key="6">
    <source>
        <dbReference type="ARBA" id="ARBA00048555"/>
    </source>
</evidence>
<evidence type="ECO:0000256" key="7">
    <source>
        <dbReference type="ARBA" id="ARBA00048692"/>
    </source>
</evidence>
<keyword evidence="4 8" id="KW-0627">Porphyrin biosynthesis</keyword>
<comment type="similarity">
    <text evidence="2 8">Belongs to the Cob(I)alamin adenosyltransferase family.</text>
</comment>
<dbReference type="EMBL" id="AOPO01000009">
    <property type="protein sequence ID" value="ELY21076.1"/>
    <property type="molecule type" value="Genomic_DNA"/>
</dbReference>
<gene>
    <name evidence="9" type="ORF">HALTITAN_2203</name>
</gene>
<evidence type="ECO:0000256" key="1">
    <source>
        <dbReference type="ARBA" id="ARBA00005121"/>
    </source>
</evidence>
<dbReference type="PANTHER" id="PTHR46638">
    <property type="entry name" value="CORRINOID ADENOSYLTRANSFERASE"/>
    <property type="match status" value="1"/>
</dbReference>
<keyword evidence="8" id="KW-0169">Cobalamin biosynthesis</keyword>
<dbReference type="GO" id="GO:0005737">
    <property type="term" value="C:cytoplasm"/>
    <property type="evidence" value="ECO:0007669"/>
    <property type="project" value="UniProtKB-SubCell"/>
</dbReference>
<comment type="function">
    <text evidence="5 8">Required for both de novo synthesis of the corrin ring for the assimilation of exogenous corrinoids. Participates in the adenosylation of a variety of incomplete and complete corrinoids.</text>
</comment>
<evidence type="ECO:0000256" key="8">
    <source>
        <dbReference type="PIRNR" id="PIRNR015617"/>
    </source>
</evidence>
<comment type="catalytic activity">
    <reaction evidence="7 8">
        <text>2 cob(II)alamin + reduced [electron-transfer flavoprotein] + 2 ATP = 2 adenosylcob(III)alamin + 2 triphosphate + oxidized [electron-transfer flavoprotein] + 3 H(+)</text>
        <dbReference type="Rhea" id="RHEA:28671"/>
        <dbReference type="Rhea" id="RHEA-COMP:10685"/>
        <dbReference type="Rhea" id="RHEA-COMP:10686"/>
        <dbReference type="ChEBI" id="CHEBI:15378"/>
        <dbReference type="ChEBI" id="CHEBI:16304"/>
        <dbReference type="ChEBI" id="CHEBI:18036"/>
        <dbReference type="ChEBI" id="CHEBI:18408"/>
        <dbReference type="ChEBI" id="CHEBI:30616"/>
        <dbReference type="ChEBI" id="CHEBI:57692"/>
        <dbReference type="ChEBI" id="CHEBI:58307"/>
        <dbReference type="EC" id="2.5.1.17"/>
    </reaction>
</comment>
<evidence type="ECO:0000313" key="9">
    <source>
        <dbReference type="EMBL" id="ELY21076.1"/>
    </source>
</evidence>
<dbReference type="InterPro" id="IPR027417">
    <property type="entry name" value="P-loop_NTPase"/>
</dbReference>
<dbReference type="AlphaFoldDB" id="L9U8Y2"/>
<sequence>MAIFQLSALSGDTMSDRDTRHKASMEKLKTRVEEKVASANEQRGLIIVNTGNGKGKTTAAWGTVTRALGYGYKVGVVQFIKGLWECGERNRLEEDANLEVAIMATGFTWDTQNRQADTDACQAVWKEAERMLADPETYLVVLDEITYMLKFGYLEIEAVKQALENRPKEQTVIITGRNAHRELVAMADTVTEMQEVRHAFNNGLQARRGIDF</sequence>
<dbReference type="Gene3D" id="3.40.50.300">
    <property type="entry name" value="P-loop containing nucleotide triphosphate hydrolases"/>
    <property type="match status" value="1"/>
</dbReference>
<dbReference type="GO" id="GO:0005524">
    <property type="term" value="F:ATP binding"/>
    <property type="evidence" value="ECO:0007669"/>
    <property type="project" value="UniProtKB-UniRule"/>
</dbReference>
<evidence type="ECO:0000256" key="2">
    <source>
        <dbReference type="ARBA" id="ARBA00007487"/>
    </source>
</evidence>
<dbReference type="UniPathway" id="UPA00148">
    <property type="reaction ID" value="UER00233"/>
</dbReference>
<dbReference type="Proteomes" id="UP000011651">
    <property type="component" value="Unassembled WGS sequence"/>
</dbReference>
<evidence type="ECO:0000313" key="10">
    <source>
        <dbReference type="Proteomes" id="UP000011651"/>
    </source>
</evidence>
<organism evidence="9 10">
    <name type="scientific">Vreelandella titanicae BH1</name>
    <dbReference type="NCBI Taxonomy" id="1204738"/>
    <lineage>
        <taxon>Bacteria</taxon>
        <taxon>Pseudomonadati</taxon>
        <taxon>Pseudomonadota</taxon>
        <taxon>Gammaproteobacteria</taxon>
        <taxon>Oceanospirillales</taxon>
        <taxon>Halomonadaceae</taxon>
        <taxon>Vreelandella</taxon>
    </lineage>
</organism>
<evidence type="ECO:0000256" key="3">
    <source>
        <dbReference type="ARBA" id="ARBA00012454"/>
    </source>
</evidence>
<dbReference type="GO" id="GO:0006779">
    <property type="term" value="P:porphyrin-containing compound biosynthetic process"/>
    <property type="evidence" value="ECO:0007669"/>
    <property type="project" value="UniProtKB-UniRule"/>
</dbReference>
<dbReference type="NCBIfam" id="NF004637">
    <property type="entry name" value="PRK05986.1"/>
    <property type="match status" value="1"/>
</dbReference>
<dbReference type="PATRIC" id="fig|1204738.3.peg.3301"/>
<keyword evidence="8" id="KW-0547">Nucleotide-binding</keyword>
<reference evidence="9 10" key="1">
    <citation type="journal article" date="2013" name="Genome Announc.">
        <title>Draft Genome of the Marine Gammaproteobacterium Halomonas titanicae.</title>
        <authorList>
            <person name="Sanchez-Porro C."/>
            <person name="de la Haba R.R."/>
            <person name="Cruz-Hernandez N."/>
            <person name="Gonzalez J.M."/>
            <person name="Reyes-Guirao C."/>
            <person name="Navarro-Sampedro L."/>
            <person name="Carballo M."/>
            <person name="Ventosa A."/>
        </authorList>
    </citation>
    <scope>NUCLEOTIDE SEQUENCE [LARGE SCALE GENOMIC DNA]</scope>
    <source>
        <strain evidence="9 10">BH1</strain>
    </source>
</reference>
<evidence type="ECO:0000256" key="4">
    <source>
        <dbReference type="ARBA" id="ARBA00023244"/>
    </source>
</evidence>
<comment type="catalytic activity">
    <reaction evidence="6 8">
        <text>2 cob(II)yrinate a,c diamide + reduced [electron-transfer flavoprotein] + 2 ATP = 2 adenosylcob(III)yrinate a,c-diamide + 2 triphosphate + oxidized [electron-transfer flavoprotein] + 3 H(+)</text>
        <dbReference type="Rhea" id="RHEA:11528"/>
        <dbReference type="Rhea" id="RHEA-COMP:10685"/>
        <dbReference type="Rhea" id="RHEA-COMP:10686"/>
        <dbReference type="ChEBI" id="CHEBI:15378"/>
        <dbReference type="ChEBI" id="CHEBI:18036"/>
        <dbReference type="ChEBI" id="CHEBI:30616"/>
        <dbReference type="ChEBI" id="CHEBI:57692"/>
        <dbReference type="ChEBI" id="CHEBI:58307"/>
        <dbReference type="ChEBI" id="CHEBI:58503"/>
        <dbReference type="ChEBI" id="CHEBI:58537"/>
        <dbReference type="EC" id="2.5.1.17"/>
    </reaction>
</comment>
<dbReference type="Pfam" id="PF02572">
    <property type="entry name" value="CobA_CobO_BtuR"/>
    <property type="match status" value="1"/>
</dbReference>
<accession>L9U8Y2</accession>
<keyword evidence="8" id="KW-0067">ATP-binding</keyword>
<dbReference type="SUPFAM" id="SSF52540">
    <property type="entry name" value="P-loop containing nucleoside triphosphate hydrolases"/>
    <property type="match status" value="1"/>
</dbReference>
<dbReference type="NCBIfam" id="TIGR00708">
    <property type="entry name" value="cobA"/>
    <property type="match status" value="1"/>
</dbReference>
<dbReference type="EC" id="2.5.1.17" evidence="3 8"/>
<dbReference type="InterPro" id="IPR003724">
    <property type="entry name" value="CblAdoTrfase_CobA"/>
</dbReference>
<dbReference type="GO" id="GO:0008817">
    <property type="term" value="F:corrinoid adenosyltransferase activity"/>
    <property type="evidence" value="ECO:0007669"/>
    <property type="project" value="UniProtKB-UniRule"/>
</dbReference>
<dbReference type="CDD" id="cd00561">
    <property type="entry name" value="CobA_ACA"/>
    <property type="match status" value="1"/>
</dbReference>
<dbReference type="PIRSF" id="PIRSF015617">
    <property type="entry name" value="Adensltrnsf_CobA"/>
    <property type="match status" value="1"/>
</dbReference>
<proteinExistence type="inferred from homology"/>
<keyword evidence="8" id="KW-0808">Transferase</keyword>
<comment type="pathway">
    <text evidence="1 8">Cofactor biosynthesis; adenosylcobalamin biosynthesis; adenosylcobalamin from cob(II)yrinate a,c-diamide: step 2/7.</text>
</comment>
<comment type="caution">
    <text evidence="9">The sequence shown here is derived from an EMBL/GenBank/DDBJ whole genome shotgun (WGS) entry which is preliminary data.</text>
</comment>
<protein>
    <recommendedName>
        <fullName evidence="3 8">Corrinoid adenosyltransferase</fullName>
        <ecNumber evidence="3 8">2.5.1.17</ecNumber>
    </recommendedName>
    <alternativeName>
        <fullName evidence="8">Cob(II)alamin adenosyltransferase</fullName>
    </alternativeName>
    <alternativeName>
        <fullName evidence="8">Cob(II)yrinic acid a,c-diamide adenosyltransferase</fullName>
    </alternativeName>
</protein>